<gene>
    <name evidence="14" type="ORF">DAT39_015200</name>
</gene>
<dbReference type="GO" id="GO:0016020">
    <property type="term" value="C:membrane"/>
    <property type="evidence" value="ECO:0007669"/>
    <property type="project" value="UniProtKB-SubCell"/>
</dbReference>
<accession>A0A8J4UH40</accession>
<dbReference type="FunFam" id="3.10.20.90:FF:000131">
    <property type="entry name" value="trans-2,3-enoyl-CoA reductase-like"/>
    <property type="match status" value="1"/>
</dbReference>
<dbReference type="GO" id="GO:0042761">
    <property type="term" value="P:very long-chain fatty acid biosynthetic process"/>
    <property type="evidence" value="ECO:0007669"/>
    <property type="project" value="TreeGrafter"/>
</dbReference>
<keyword evidence="15" id="KW-1185">Reference proteome</keyword>
<evidence type="ECO:0000256" key="8">
    <source>
        <dbReference type="ARBA" id="ARBA00023136"/>
    </source>
</evidence>
<dbReference type="PANTHER" id="PTHR10556:SF59">
    <property type="entry name" value="STEROID 5-ALPHA REDUCTASE C-TERMINAL DOMAIN-CONTAINING PROTEIN"/>
    <property type="match status" value="1"/>
</dbReference>
<evidence type="ECO:0000256" key="11">
    <source>
        <dbReference type="SAM" id="Phobius"/>
    </source>
</evidence>
<comment type="similarity">
    <text evidence="3">Belongs to the steroid 5-alpha reductase family.</text>
</comment>
<evidence type="ECO:0000256" key="5">
    <source>
        <dbReference type="ARBA" id="ARBA00022824"/>
    </source>
</evidence>
<keyword evidence="6 11" id="KW-1133">Transmembrane helix</keyword>
<feature type="transmembrane region" description="Helical" evidence="11">
    <location>
        <begin position="195"/>
        <end position="212"/>
    </location>
</feature>
<evidence type="ECO:0000256" key="2">
    <source>
        <dbReference type="ARBA" id="ARBA00004240"/>
    </source>
</evidence>
<dbReference type="GO" id="GO:0005783">
    <property type="term" value="C:endoplasmic reticulum"/>
    <property type="evidence" value="ECO:0007669"/>
    <property type="project" value="UniProtKB-SubCell"/>
</dbReference>
<dbReference type="Gene3D" id="3.10.20.90">
    <property type="entry name" value="Phosphatidylinositol 3-kinase Catalytic Subunit, Chain A, domain 1"/>
    <property type="match status" value="1"/>
</dbReference>
<proteinExistence type="inferred from homology"/>
<feature type="domain" description="TECR-like N-terminal" evidence="13">
    <location>
        <begin position="33"/>
        <end position="108"/>
    </location>
</feature>
<dbReference type="PROSITE" id="PS50244">
    <property type="entry name" value="S5A_REDUCTASE"/>
    <property type="match status" value="1"/>
</dbReference>
<evidence type="ECO:0000256" key="10">
    <source>
        <dbReference type="ARBA" id="ARBA00079977"/>
    </source>
</evidence>
<evidence type="ECO:0000256" key="3">
    <source>
        <dbReference type="ARBA" id="ARBA00007742"/>
    </source>
</evidence>
<evidence type="ECO:0000256" key="9">
    <source>
        <dbReference type="ARBA" id="ARBA00070012"/>
    </source>
</evidence>
<keyword evidence="4 11" id="KW-0812">Transmembrane</keyword>
<dbReference type="GO" id="GO:0016627">
    <property type="term" value="F:oxidoreductase activity, acting on the CH-CH group of donors"/>
    <property type="evidence" value="ECO:0007669"/>
    <property type="project" value="InterPro"/>
</dbReference>
<reference evidence="14" key="1">
    <citation type="submission" date="2020-07" db="EMBL/GenBank/DDBJ databases">
        <title>Clarias magur genome sequencing, assembly and annotation.</title>
        <authorList>
            <person name="Kushwaha B."/>
            <person name="Kumar R."/>
            <person name="Das P."/>
            <person name="Joshi C.G."/>
            <person name="Kumar D."/>
            <person name="Nagpure N.S."/>
            <person name="Pandey M."/>
            <person name="Agarwal S."/>
            <person name="Srivastava S."/>
            <person name="Singh M."/>
            <person name="Sahoo L."/>
            <person name="Jayasankar P."/>
            <person name="Meher P.K."/>
            <person name="Koringa P.G."/>
            <person name="Iquebal M.A."/>
            <person name="Das S.P."/>
            <person name="Bit A."/>
            <person name="Patnaik S."/>
            <person name="Patel N."/>
            <person name="Shah T.M."/>
            <person name="Hinsu A."/>
            <person name="Jena J.K."/>
        </authorList>
    </citation>
    <scope>NUCLEOTIDE SEQUENCE</scope>
    <source>
        <strain evidence="14">CIFAMagur01</strain>
        <tissue evidence="14">Testis</tissue>
    </source>
</reference>
<evidence type="ECO:0000256" key="6">
    <source>
        <dbReference type="ARBA" id="ARBA00022989"/>
    </source>
</evidence>
<feature type="transmembrane region" description="Helical" evidence="11">
    <location>
        <begin position="265"/>
        <end position="288"/>
    </location>
</feature>
<comment type="caution">
    <text evidence="14">The sequence shown here is derived from an EMBL/GenBank/DDBJ whole genome shotgun (WGS) entry which is preliminary data.</text>
</comment>
<feature type="transmembrane region" description="Helical" evidence="11">
    <location>
        <begin position="113"/>
        <end position="135"/>
    </location>
</feature>
<name>A0A8J4UH40_CLAMG</name>
<feature type="non-terminal residue" evidence="14">
    <location>
        <position position="1"/>
    </location>
</feature>
<keyword evidence="8 11" id="KW-0472">Membrane</keyword>
<evidence type="ECO:0000256" key="1">
    <source>
        <dbReference type="ARBA" id="ARBA00004141"/>
    </source>
</evidence>
<sequence length="296" mass="34162">MHGDPMPSGAAVFPKVDFRYSRLHRCDANKEPNVKILDNKTEEPLCFLDKVEYHSTIGDIKELFHRVYPQWYPARQSLKLHPKSEELRDDELLQNLPVGATATLYFRDLGPRVGWTVVFLSEYVGPLLIYLLFYFRLPYVYTLTHTPTSPGPHPSVSLACVCHSLHYLKRLIETVFVHHFTHGTLPVGVIMRNCMYYWGFAAWLAYYINHPLYTPPSYGQPQVLCALLMFTLCEVGSFSIHWSLSTSGRDTGAKYRSFPHPSKNPFTWLFFFVSCPNYTYELGVWVSFSIMTQCVP</sequence>
<evidence type="ECO:0000313" key="14">
    <source>
        <dbReference type="EMBL" id="KAF5895087.1"/>
    </source>
</evidence>
<evidence type="ECO:0000256" key="7">
    <source>
        <dbReference type="ARBA" id="ARBA00023002"/>
    </source>
</evidence>
<dbReference type="InterPro" id="IPR039357">
    <property type="entry name" value="SRD5A/TECR"/>
</dbReference>
<dbReference type="OrthoDB" id="540503at2759"/>
<dbReference type="Pfam" id="PF02544">
    <property type="entry name" value="Steroid_dh"/>
    <property type="match status" value="1"/>
</dbReference>
<evidence type="ECO:0000259" key="13">
    <source>
        <dbReference type="Pfam" id="PF21696"/>
    </source>
</evidence>
<dbReference type="InterPro" id="IPR049127">
    <property type="entry name" value="TECR-like_N"/>
</dbReference>
<organism evidence="14 15">
    <name type="scientific">Clarias magur</name>
    <name type="common">Asian catfish</name>
    <name type="synonym">Macropteronotus magur</name>
    <dbReference type="NCBI Taxonomy" id="1594786"/>
    <lineage>
        <taxon>Eukaryota</taxon>
        <taxon>Metazoa</taxon>
        <taxon>Chordata</taxon>
        <taxon>Craniata</taxon>
        <taxon>Vertebrata</taxon>
        <taxon>Euteleostomi</taxon>
        <taxon>Actinopterygii</taxon>
        <taxon>Neopterygii</taxon>
        <taxon>Teleostei</taxon>
        <taxon>Ostariophysi</taxon>
        <taxon>Siluriformes</taxon>
        <taxon>Clariidae</taxon>
        <taxon>Clarias</taxon>
    </lineage>
</organism>
<keyword evidence="7" id="KW-0560">Oxidoreductase</keyword>
<keyword evidence="5" id="KW-0256">Endoplasmic reticulum</keyword>
<dbReference type="AlphaFoldDB" id="A0A8J4UH40"/>
<protein>
    <recommendedName>
        <fullName evidence="9">Trans-2,3-enoyl-CoA reductase-like</fullName>
    </recommendedName>
    <alternativeName>
        <fullName evidence="10">Steroid 5-alpha-reductase 2-like 2 protein</fullName>
    </alternativeName>
</protein>
<dbReference type="PANTHER" id="PTHR10556">
    <property type="entry name" value="3-OXO-5-ALPHA-STEROID 4-DEHYDROGENASE"/>
    <property type="match status" value="1"/>
</dbReference>
<comment type="subcellular location">
    <subcellularLocation>
        <location evidence="2">Endoplasmic reticulum</location>
    </subcellularLocation>
    <subcellularLocation>
        <location evidence="1">Membrane</location>
        <topology evidence="1">Multi-pass membrane protein</topology>
    </subcellularLocation>
</comment>
<evidence type="ECO:0000259" key="12">
    <source>
        <dbReference type="Pfam" id="PF02544"/>
    </source>
</evidence>
<feature type="domain" description="3-oxo-5-alpha-steroid 4-dehydrogenase C-terminal" evidence="12">
    <location>
        <begin position="185"/>
        <end position="294"/>
    </location>
</feature>
<dbReference type="Pfam" id="PF21696">
    <property type="entry name" value="TECR_N"/>
    <property type="match status" value="1"/>
</dbReference>
<dbReference type="Proteomes" id="UP000727407">
    <property type="component" value="Unassembled WGS sequence"/>
</dbReference>
<evidence type="ECO:0000313" key="15">
    <source>
        <dbReference type="Proteomes" id="UP000727407"/>
    </source>
</evidence>
<evidence type="ECO:0000256" key="4">
    <source>
        <dbReference type="ARBA" id="ARBA00022692"/>
    </source>
</evidence>
<feature type="transmembrane region" description="Helical" evidence="11">
    <location>
        <begin position="224"/>
        <end position="245"/>
    </location>
</feature>
<dbReference type="InterPro" id="IPR001104">
    <property type="entry name" value="3-oxo-5_a-steroid_4-DH_C"/>
</dbReference>
<dbReference type="EMBL" id="QNUK01000341">
    <property type="protein sequence ID" value="KAF5895087.1"/>
    <property type="molecule type" value="Genomic_DNA"/>
</dbReference>